<feature type="region of interest" description="Disordered" evidence="1">
    <location>
        <begin position="1"/>
        <end position="34"/>
    </location>
</feature>
<proteinExistence type="predicted"/>
<comment type="caution">
    <text evidence="2">The sequence shown here is derived from an EMBL/GenBank/DDBJ whole genome shotgun (WGS) entry which is preliminary data.</text>
</comment>
<evidence type="ECO:0000313" key="2">
    <source>
        <dbReference type="EMBL" id="KAL3394314.1"/>
    </source>
</evidence>
<reference evidence="2 3" key="1">
    <citation type="journal article" date="2024" name="bioRxiv">
        <title>A reference genome for Trichogramma kaykai: A tiny desert-dwelling parasitoid wasp with competing sex-ratio distorters.</title>
        <authorList>
            <person name="Culotta J."/>
            <person name="Lindsey A.R."/>
        </authorList>
    </citation>
    <scope>NUCLEOTIDE SEQUENCE [LARGE SCALE GENOMIC DNA]</scope>
    <source>
        <strain evidence="2 3">KSX58</strain>
    </source>
</reference>
<feature type="compositionally biased region" description="Polar residues" evidence="1">
    <location>
        <begin position="1"/>
        <end position="11"/>
    </location>
</feature>
<protein>
    <submittedName>
        <fullName evidence="2">Uncharacterized protein</fullName>
    </submittedName>
</protein>
<dbReference type="AlphaFoldDB" id="A0ABD2WN67"/>
<sequence>MSAGQREQQALKSARDDRAMSRSKSGSQLPLPTKIRSSPSMITAAILWKVLGAPLVTTKDAPLPTVTDYASGSCEEKWTRLEGLLNLNHCKAAEELLSQTILEQRINVAIVCDQYKNLDSPYTWLAHANSQAAIWVQGGSMVHERPARARPFFTWARINGIYLFTHHQDSLM</sequence>
<keyword evidence="3" id="KW-1185">Reference proteome</keyword>
<dbReference type="Proteomes" id="UP001627154">
    <property type="component" value="Unassembled WGS sequence"/>
</dbReference>
<name>A0ABD2WN67_9HYME</name>
<accession>A0ABD2WN67</accession>
<evidence type="ECO:0000256" key="1">
    <source>
        <dbReference type="SAM" id="MobiDB-lite"/>
    </source>
</evidence>
<organism evidence="2 3">
    <name type="scientific">Trichogramma kaykai</name>
    <dbReference type="NCBI Taxonomy" id="54128"/>
    <lineage>
        <taxon>Eukaryota</taxon>
        <taxon>Metazoa</taxon>
        <taxon>Ecdysozoa</taxon>
        <taxon>Arthropoda</taxon>
        <taxon>Hexapoda</taxon>
        <taxon>Insecta</taxon>
        <taxon>Pterygota</taxon>
        <taxon>Neoptera</taxon>
        <taxon>Endopterygota</taxon>
        <taxon>Hymenoptera</taxon>
        <taxon>Apocrita</taxon>
        <taxon>Proctotrupomorpha</taxon>
        <taxon>Chalcidoidea</taxon>
        <taxon>Trichogrammatidae</taxon>
        <taxon>Trichogramma</taxon>
    </lineage>
</organism>
<feature type="compositionally biased region" description="Polar residues" evidence="1">
    <location>
        <begin position="22"/>
        <end position="34"/>
    </location>
</feature>
<evidence type="ECO:0000313" key="3">
    <source>
        <dbReference type="Proteomes" id="UP001627154"/>
    </source>
</evidence>
<dbReference type="EMBL" id="JBJJXI010000092">
    <property type="protein sequence ID" value="KAL3394314.1"/>
    <property type="molecule type" value="Genomic_DNA"/>
</dbReference>
<gene>
    <name evidence="2" type="ORF">TKK_011334</name>
</gene>